<proteinExistence type="predicted"/>
<protein>
    <submittedName>
        <fullName evidence="1">Uncharacterized protein</fullName>
    </submittedName>
</protein>
<comment type="caution">
    <text evidence="1">The sequence shown here is derived from an EMBL/GenBank/DDBJ whole genome shotgun (WGS) entry which is preliminary data.</text>
</comment>
<organism evidence="1 2">
    <name type="scientific">Brassica napus</name>
    <name type="common">Rape</name>
    <dbReference type="NCBI Taxonomy" id="3708"/>
    <lineage>
        <taxon>Eukaryota</taxon>
        <taxon>Viridiplantae</taxon>
        <taxon>Streptophyta</taxon>
        <taxon>Embryophyta</taxon>
        <taxon>Tracheophyta</taxon>
        <taxon>Spermatophyta</taxon>
        <taxon>Magnoliopsida</taxon>
        <taxon>eudicotyledons</taxon>
        <taxon>Gunneridae</taxon>
        <taxon>Pentapetalae</taxon>
        <taxon>rosids</taxon>
        <taxon>malvids</taxon>
        <taxon>Brassicales</taxon>
        <taxon>Brassicaceae</taxon>
        <taxon>Brassiceae</taxon>
        <taxon>Brassica</taxon>
    </lineage>
</organism>
<sequence>MWIPEPVTSLYGDEGWRLGQIEYSFLPTMDRHSLDRCDNPFSIKLSISPLLQIPLFISLDEELLFSEPCNNILRKNEVSPYKYSDDMAYSVIVVTTVNPRKFEGNLFLNSTPATKFYFHTNIAAIEAVTARRQTQKLVFEVELPNLEKQLKDMVKRGKNLKVKLRFPEHKRRDTAGRFEIIFQFPTKLNVKVVAVAATERAKKAFQHNEHLPKRNMEQYSSNGFVGFMPKQETPNARMHGRAPIPIDAIW</sequence>
<evidence type="ECO:0000313" key="1">
    <source>
        <dbReference type="EMBL" id="KAH0859695.1"/>
    </source>
</evidence>
<gene>
    <name evidence="1" type="ORF">HID58_087956</name>
</gene>
<evidence type="ECO:0000313" key="2">
    <source>
        <dbReference type="Proteomes" id="UP000824890"/>
    </source>
</evidence>
<name>A0ABQ7XXS0_BRANA</name>
<dbReference type="EMBL" id="JAGKQM010000019">
    <property type="protein sequence ID" value="KAH0859695.1"/>
    <property type="molecule type" value="Genomic_DNA"/>
</dbReference>
<keyword evidence="2" id="KW-1185">Reference proteome</keyword>
<accession>A0ABQ7XXS0</accession>
<reference evidence="1 2" key="1">
    <citation type="submission" date="2021-05" db="EMBL/GenBank/DDBJ databases">
        <title>Genome Assembly of Synthetic Allotetraploid Brassica napus Reveals Homoeologous Exchanges between Subgenomes.</title>
        <authorList>
            <person name="Davis J.T."/>
        </authorList>
    </citation>
    <scope>NUCLEOTIDE SEQUENCE [LARGE SCALE GENOMIC DNA]</scope>
    <source>
        <strain evidence="2">cv. Da-Ae</strain>
        <tissue evidence="1">Seedling</tissue>
    </source>
</reference>
<dbReference type="Proteomes" id="UP000824890">
    <property type="component" value="Unassembled WGS sequence"/>
</dbReference>